<dbReference type="PANTHER" id="PTHR47286:SF2">
    <property type="entry name" value="F3I6.9 PROTEIN"/>
    <property type="match status" value="1"/>
</dbReference>
<evidence type="ECO:0000256" key="11">
    <source>
        <dbReference type="ARBA" id="ARBA00022884"/>
    </source>
</evidence>
<evidence type="ECO:0000256" key="6">
    <source>
        <dbReference type="ARBA" id="ARBA00022552"/>
    </source>
</evidence>
<dbReference type="EMBL" id="JADGMS010000008">
    <property type="protein sequence ID" value="KAF9677922.1"/>
    <property type="molecule type" value="Genomic_DNA"/>
</dbReference>
<dbReference type="HAMAP" id="MF_00351">
    <property type="entry name" value="RNA_methyltransf_FlpA"/>
    <property type="match status" value="1"/>
</dbReference>
<dbReference type="InterPro" id="IPR029063">
    <property type="entry name" value="SAM-dependent_MTases_sf"/>
</dbReference>
<evidence type="ECO:0000256" key="10">
    <source>
        <dbReference type="ARBA" id="ARBA00022701"/>
    </source>
</evidence>
<dbReference type="Gene3D" id="3.30.200.20">
    <property type="entry name" value="Phosphorylase Kinase, domain 1"/>
    <property type="match status" value="1"/>
</dbReference>
<dbReference type="GO" id="GO:0005874">
    <property type="term" value="C:microtubule"/>
    <property type="evidence" value="ECO:0007669"/>
    <property type="project" value="UniProtKB-KW"/>
</dbReference>
<keyword evidence="11" id="KW-0694">RNA-binding</keyword>
<proteinExistence type="inferred from homology"/>
<comment type="similarity">
    <text evidence="4">Belongs to the methyltransferase superfamily. Fibrillarin family.</text>
</comment>
<keyword evidence="6" id="KW-0698">rRNA processing</keyword>
<feature type="region of interest" description="Disordered" evidence="16">
    <location>
        <begin position="393"/>
        <end position="449"/>
    </location>
</feature>
<dbReference type="GO" id="GO:0003723">
    <property type="term" value="F:RNA binding"/>
    <property type="evidence" value="ECO:0007669"/>
    <property type="project" value="UniProtKB-KW"/>
</dbReference>
<organism evidence="18 19">
    <name type="scientific">Salix dunnii</name>
    <dbReference type="NCBI Taxonomy" id="1413687"/>
    <lineage>
        <taxon>Eukaryota</taxon>
        <taxon>Viridiplantae</taxon>
        <taxon>Streptophyta</taxon>
        <taxon>Embryophyta</taxon>
        <taxon>Tracheophyta</taxon>
        <taxon>Spermatophyta</taxon>
        <taxon>Magnoliopsida</taxon>
        <taxon>eudicotyledons</taxon>
        <taxon>Gunneridae</taxon>
        <taxon>Pentapetalae</taxon>
        <taxon>rosids</taxon>
        <taxon>fabids</taxon>
        <taxon>Malpighiales</taxon>
        <taxon>Salicaceae</taxon>
        <taxon>Saliceae</taxon>
        <taxon>Salix</taxon>
    </lineage>
</organism>
<dbReference type="FunFam" id="3.40.50.150:FF:000001">
    <property type="entry name" value="Fibrillarin like 1"/>
    <property type="match status" value="1"/>
</dbReference>
<dbReference type="InterPro" id="IPR027329">
    <property type="entry name" value="TPX2_C"/>
</dbReference>
<dbReference type="Gene3D" id="3.40.50.150">
    <property type="entry name" value="Vaccinia Virus protein VP39"/>
    <property type="match status" value="1"/>
</dbReference>
<keyword evidence="8" id="KW-0808">Transferase</keyword>
<dbReference type="InterPro" id="IPR020813">
    <property type="entry name" value="Fibrillarin_CS"/>
</dbReference>
<feature type="compositionally biased region" description="Polar residues" evidence="16">
    <location>
        <begin position="700"/>
        <end position="718"/>
    </location>
</feature>
<evidence type="ECO:0000256" key="13">
    <source>
        <dbReference type="ARBA" id="ARBA00023242"/>
    </source>
</evidence>
<keyword evidence="13" id="KW-0539">Nucleus</keyword>
<dbReference type="PANTHER" id="PTHR47286">
    <property type="entry name" value="F3I6.9 PROTEIN"/>
    <property type="match status" value="1"/>
</dbReference>
<comment type="caution">
    <text evidence="18">The sequence shown here is derived from an EMBL/GenBank/DDBJ whole genome shotgun (WGS) entry which is preliminary data.</text>
</comment>
<comment type="subcellular location">
    <subcellularLocation>
        <location evidence="1">Cytoplasm</location>
        <location evidence="1">Cytoskeleton</location>
    </subcellularLocation>
    <subcellularLocation>
        <location evidence="2">Nucleus</location>
        <location evidence="2">Nucleolus</location>
    </subcellularLocation>
</comment>
<keyword evidence="10" id="KW-0493">Microtubule</keyword>
<dbReference type="FunFam" id="3.30.200.20:FF:000056">
    <property type="entry name" value="Fibrillarin like 1"/>
    <property type="match status" value="1"/>
</dbReference>
<evidence type="ECO:0000256" key="12">
    <source>
        <dbReference type="ARBA" id="ARBA00023212"/>
    </source>
</evidence>
<evidence type="ECO:0000256" key="3">
    <source>
        <dbReference type="ARBA" id="ARBA00005885"/>
    </source>
</evidence>
<evidence type="ECO:0000256" key="16">
    <source>
        <dbReference type="SAM" id="MobiDB-lite"/>
    </source>
</evidence>
<dbReference type="PROSITE" id="PS00566">
    <property type="entry name" value="FIBRILLARIN"/>
    <property type="match status" value="1"/>
</dbReference>
<keyword evidence="19" id="KW-1185">Reference proteome</keyword>
<dbReference type="SUPFAM" id="SSF53335">
    <property type="entry name" value="S-adenosyl-L-methionine-dependent methyltransferases"/>
    <property type="match status" value="1"/>
</dbReference>
<evidence type="ECO:0000256" key="5">
    <source>
        <dbReference type="ARBA" id="ARBA00022490"/>
    </source>
</evidence>
<feature type="compositionally biased region" description="Basic and acidic residues" evidence="16">
    <location>
        <begin position="433"/>
        <end position="449"/>
    </location>
</feature>
<dbReference type="Pfam" id="PF06886">
    <property type="entry name" value="TPX2"/>
    <property type="match status" value="1"/>
</dbReference>
<gene>
    <name evidence="18" type="ORF">SADUNF_Sadunf08G0158200</name>
</gene>
<dbReference type="GO" id="GO:0032259">
    <property type="term" value="P:methylation"/>
    <property type="evidence" value="ECO:0007669"/>
    <property type="project" value="UniProtKB-KW"/>
</dbReference>
<name>A0A835JY75_9ROSI</name>
<comment type="similarity">
    <text evidence="3">Belongs to the TPX2 family.</text>
</comment>
<protein>
    <recommendedName>
        <fullName evidence="17">TPX2 C-terminal domain-containing protein</fullName>
    </recommendedName>
</protein>
<dbReference type="AlphaFoldDB" id="A0A835JY75"/>
<evidence type="ECO:0000256" key="8">
    <source>
        <dbReference type="ARBA" id="ARBA00022679"/>
    </source>
</evidence>
<dbReference type="GO" id="GO:0005730">
    <property type="term" value="C:nucleolus"/>
    <property type="evidence" value="ECO:0007669"/>
    <property type="project" value="UniProtKB-SubCell"/>
</dbReference>
<sequence>MRSSMSRGLAAAHGPGASRTHNNAGRGGRGGGAFRAQNNAGRGLGVRGRGRGGGRGGSNGRGGMRGGDKAVIVPHRHKGVFIAKSKDDALVTKSMVPGDSVYNEKRISVQNEDGAKVEYRVWNPFRSKLGAAILEGIDNIWIAPGARVLYLGAASGTSVSHVSDIVGPTGVVYAVEFSQRSGRDLVNMAKKRANVIPIIEDARHPSKYRMLVGMVDVIFSDVAQPDQARILALNAAYFLKTGGHFVLSIKANCIDSTLPAGKVYDSEVDRLRADLLKPAEMVTLDRFERDHACVVALERCCVIMGESIVAASSYEDKIEGTAASDPALQVSVSFGRFESDSLSWDKWSSFSQNKYLEEVEKCAAPGSVAEKRAYFEAHYKKIAARKAELFDQEKQLEHESSTESNQNNRYLTGRNGQSDSDFDVFNGQTSSEGMRHESELDNEWDGGHVDKLHEDDAIDVHGQASLSGLYEDAANDVQSQASLNGRVKEELDNKLDSPVSTKLEELALIKEEKKGPQEMRELPKNSEKEMESILVIKEEKAKFNHQRGYSKIIPMSKARDTAREKKKPEPPATKQLQISTPKVSKPVPTSSSLPASQSSMKKMNGSLLPRSKNLAGGNKKVTSKSLHLSLTMDPPNSEPAPLTTTRKSFIMEKMGDKDIVKRTFKTFQNNFSQLRSSAEERAVGEKQVRLLVPARGTDVKVSTSITPRKENSVSLKSSQVDRRTAKLAPSSSVLKSDERPKRRKELSKKLEEKSNAKTAERTHLLTKSKEEKGEEIKQLRQSSNFKPMPMPGFYRAQKASKSPIDKKMIVHMKWRNCYPAIILYIGIATRETGYHLIMLSRIDGRLVV</sequence>
<feature type="compositionally biased region" description="Basic and acidic residues" evidence="16">
    <location>
        <begin position="557"/>
        <end position="569"/>
    </location>
</feature>
<dbReference type="GO" id="GO:1990904">
    <property type="term" value="C:ribonucleoprotein complex"/>
    <property type="evidence" value="ECO:0007669"/>
    <property type="project" value="UniProtKB-KW"/>
</dbReference>
<dbReference type="Pfam" id="PF01269">
    <property type="entry name" value="Fibrillarin"/>
    <property type="match status" value="1"/>
</dbReference>
<evidence type="ECO:0000256" key="7">
    <source>
        <dbReference type="ARBA" id="ARBA00022603"/>
    </source>
</evidence>
<accession>A0A835JY75</accession>
<dbReference type="OrthoDB" id="621651at2759"/>
<feature type="compositionally biased region" description="Basic and acidic residues" evidence="16">
    <location>
        <begin position="747"/>
        <end position="776"/>
    </location>
</feature>
<feature type="compositionally biased region" description="Polar residues" evidence="16">
    <location>
        <begin position="402"/>
        <end position="419"/>
    </location>
</feature>
<keyword evidence="12" id="KW-0206">Cytoskeleton</keyword>
<feature type="compositionally biased region" description="Gly residues" evidence="16">
    <location>
        <begin position="42"/>
        <end position="65"/>
    </location>
</feature>
<feature type="region of interest" description="Disordered" evidence="16">
    <location>
        <begin position="555"/>
        <end position="623"/>
    </location>
</feature>
<evidence type="ECO:0000256" key="15">
    <source>
        <dbReference type="ARBA" id="ARBA00050519"/>
    </source>
</evidence>
<comment type="catalytic activity">
    <reaction evidence="15">
        <text>a ribonucleotide in rRNA + S-adenosyl-L-methionine = a 2'-O-methylribonucleotide in rRNA + S-adenosyl-L-homocysteine + H(+)</text>
        <dbReference type="Rhea" id="RHEA:48628"/>
        <dbReference type="Rhea" id="RHEA-COMP:12164"/>
        <dbReference type="Rhea" id="RHEA-COMP:12165"/>
        <dbReference type="ChEBI" id="CHEBI:15378"/>
        <dbReference type="ChEBI" id="CHEBI:57856"/>
        <dbReference type="ChEBI" id="CHEBI:59789"/>
        <dbReference type="ChEBI" id="CHEBI:90675"/>
        <dbReference type="ChEBI" id="CHEBI:90676"/>
    </reaction>
    <physiologicalReaction direction="left-to-right" evidence="15">
        <dbReference type="Rhea" id="RHEA:48629"/>
    </physiologicalReaction>
</comment>
<keyword evidence="5" id="KW-0963">Cytoplasm</keyword>
<feature type="region of interest" description="Disordered" evidence="16">
    <location>
        <begin position="1"/>
        <end position="69"/>
    </location>
</feature>
<feature type="compositionally biased region" description="Low complexity" evidence="16">
    <location>
        <begin position="579"/>
        <end position="599"/>
    </location>
</feature>
<dbReference type="GO" id="GO:0008168">
    <property type="term" value="F:methyltransferase activity"/>
    <property type="evidence" value="ECO:0007669"/>
    <property type="project" value="UniProtKB-KW"/>
</dbReference>
<evidence type="ECO:0000259" key="17">
    <source>
        <dbReference type="Pfam" id="PF06886"/>
    </source>
</evidence>
<evidence type="ECO:0000256" key="14">
    <source>
        <dbReference type="ARBA" id="ARBA00023274"/>
    </source>
</evidence>
<dbReference type="PRINTS" id="PR00052">
    <property type="entry name" value="FIBRILLARIN"/>
</dbReference>
<keyword evidence="9" id="KW-0949">S-adenosyl-L-methionine</keyword>
<keyword evidence="7" id="KW-0489">Methyltransferase</keyword>
<dbReference type="Proteomes" id="UP000657918">
    <property type="component" value="Chromosome 8"/>
</dbReference>
<dbReference type="SMART" id="SM01206">
    <property type="entry name" value="Fibrillarin"/>
    <property type="match status" value="1"/>
</dbReference>
<evidence type="ECO:0000256" key="1">
    <source>
        <dbReference type="ARBA" id="ARBA00004245"/>
    </source>
</evidence>
<evidence type="ECO:0000313" key="19">
    <source>
        <dbReference type="Proteomes" id="UP000657918"/>
    </source>
</evidence>
<feature type="domain" description="TPX2 C-terminal" evidence="17">
    <location>
        <begin position="733"/>
        <end position="803"/>
    </location>
</feature>
<feature type="region of interest" description="Disordered" evidence="16">
    <location>
        <begin position="694"/>
        <end position="776"/>
    </location>
</feature>
<dbReference type="GO" id="GO:0006364">
    <property type="term" value="P:rRNA processing"/>
    <property type="evidence" value="ECO:0007669"/>
    <property type="project" value="UniProtKB-KW"/>
</dbReference>
<evidence type="ECO:0000256" key="9">
    <source>
        <dbReference type="ARBA" id="ARBA00022691"/>
    </source>
</evidence>
<evidence type="ECO:0000256" key="4">
    <source>
        <dbReference type="ARBA" id="ARBA00010632"/>
    </source>
</evidence>
<reference evidence="18 19" key="1">
    <citation type="submission" date="2020-10" db="EMBL/GenBank/DDBJ databases">
        <title>Plant Genome Project.</title>
        <authorList>
            <person name="Zhang R.-G."/>
        </authorList>
    </citation>
    <scope>NUCLEOTIDE SEQUENCE [LARGE SCALE GENOMIC DNA]</scope>
    <source>
        <strain evidence="18">FAFU-HL-1</strain>
        <tissue evidence="18">Leaf</tissue>
    </source>
</reference>
<dbReference type="NCBIfam" id="NF003276">
    <property type="entry name" value="PRK04266.1-2"/>
    <property type="match status" value="1"/>
</dbReference>
<dbReference type="InterPro" id="IPR000692">
    <property type="entry name" value="Fibrillarin"/>
</dbReference>
<evidence type="ECO:0000256" key="2">
    <source>
        <dbReference type="ARBA" id="ARBA00004604"/>
    </source>
</evidence>
<keyword evidence="14" id="KW-0687">Ribonucleoprotein</keyword>
<evidence type="ECO:0000313" key="18">
    <source>
        <dbReference type="EMBL" id="KAF9677922.1"/>
    </source>
</evidence>